<dbReference type="Proteomes" id="UP000807504">
    <property type="component" value="Unassembled WGS sequence"/>
</dbReference>
<dbReference type="GO" id="GO:0003676">
    <property type="term" value="F:nucleic acid binding"/>
    <property type="evidence" value="ECO:0007669"/>
    <property type="project" value="InterPro"/>
</dbReference>
<sequence>MHLSVRSENAMRRGERTEEARASFERLKKVVTVSRTDSLSLLTALASLKRKTWILKQLIDKIKIVNTNHRPSFFWVKAHIGVTGNEEVDKQAKLATRKNTVDSPVPRSHNTLKADIHQNIIEEWQNEWASTTKGPQTHQYFPKVSTKIETFHPLIIQFLSGHGRFPSYFQKFGITDNPLCDCGDVGTPDHYIFECAYTQSLRQKLNYTPTKDLLIQDPKNLHVIQQITTWGNLGRSFKATKELPMLFPKITPDVYCVQEPYLHAGSTFFPTKWRTIFHPEGSVLISIRNPNIAVVTRHINKYFVCVDVSKGPDTFTIISYFPPSSNKNSLFQNLNELIDYIQPKQWFLVGDGNIQSELWGPDRDDSKRKRDIGAPMIDFIIHRNLLVWNDSNAVPTFQTNNGRSWIDVTLSTSSLYDRKEAWQLERRTLSYHSYILFSLAGQTHSPPAQSRISKRKLKRLAKTLEKHYNTHLETVKDLKTTGEVDNLSDETSTQTAIRVTNEQYKSPTSDPAFMRQEIRQVLHTLKPKTASGPDQLSLETVKILFKQNPGVIELLFNSCLSLGHFPTSWKAARLWQTIQNALRHKGKACILSVDVSGAFDNVWRESILHQLTLAGCSQNLFDLIKDYFSQRHGTIEMQGQTWSFQIERGVPQGSCSGPVFWNVIVDTALNLPISP</sequence>
<gene>
    <name evidence="3" type="ORF">HNY73_012364</name>
</gene>
<feature type="domain" description="Reverse transcriptase" evidence="1">
    <location>
        <begin position="578"/>
        <end position="670"/>
    </location>
</feature>
<protein>
    <submittedName>
        <fullName evidence="3">Retrovirus-related Pol polyprotein type-1 like protein</fullName>
    </submittedName>
</protein>
<keyword evidence="4" id="KW-1185">Reference proteome</keyword>
<evidence type="ECO:0000313" key="3">
    <source>
        <dbReference type="EMBL" id="KAF8782029.1"/>
    </source>
</evidence>
<dbReference type="SUPFAM" id="SSF53098">
    <property type="entry name" value="Ribonuclease H-like"/>
    <property type="match status" value="1"/>
</dbReference>
<dbReference type="InterPro" id="IPR036397">
    <property type="entry name" value="RNaseH_sf"/>
</dbReference>
<evidence type="ECO:0000313" key="4">
    <source>
        <dbReference type="Proteomes" id="UP000807504"/>
    </source>
</evidence>
<dbReference type="InterPro" id="IPR000477">
    <property type="entry name" value="RT_dom"/>
</dbReference>
<dbReference type="EMBL" id="JABXBU010001863">
    <property type="protein sequence ID" value="KAF8782029.1"/>
    <property type="molecule type" value="Genomic_DNA"/>
</dbReference>
<dbReference type="SUPFAM" id="SSF56219">
    <property type="entry name" value="DNase I-like"/>
    <property type="match status" value="1"/>
</dbReference>
<evidence type="ECO:0000259" key="2">
    <source>
        <dbReference type="Pfam" id="PF14529"/>
    </source>
</evidence>
<dbReference type="InterPro" id="IPR005135">
    <property type="entry name" value="Endo/exonuclease/phosphatase"/>
</dbReference>
<dbReference type="Gene3D" id="3.30.420.10">
    <property type="entry name" value="Ribonuclease H-like superfamily/Ribonuclease H"/>
    <property type="match status" value="1"/>
</dbReference>
<comment type="caution">
    <text evidence="3">The sequence shown here is derived from an EMBL/GenBank/DDBJ whole genome shotgun (WGS) entry which is preliminary data.</text>
</comment>
<reference evidence="3" key="2">
    <citation type="submission" date="2020-06" db="EMBL/GenBank/DDBJ databases">
        <authorList>
            <person name="Sheffer M."/>
        </authorList>
    </citation>
    <scope>NUCLEOTIDE SEQUENCE</scope>
</reference>
<dbReference type="Pfam" id="PF00078">
    <property type="entry name" value="RVT_1"/>
    <property type="match status" value="1"/>
</dbReference>
<dbReference type="Pfam" id="PF14529">
    <property type="entry name" value="Exo_endo_phos_2"/>
    <property type="match status" value="1"/>
</dbReference>
<dbReference type="PANTHER" id="PTHR19446">
    <property type="entry name" value="REVERSE TRANSCRIPTASES"/>
    <property type="match status" value="1"/>
</dbReference>
<name>A0A8T0EZ49_ARGBR</name>
<dbReference type="InterPro" id="IPR012337">
    <property type="entry name" value="RNaseH-like_sf"/>
</dbReference>
<feature type="domain" description="Endonuclease/exonuclease/phosphatase" evidence="2">
    <location>
        <begin position="317"/>
        <end position="435"/>
    </location>
</feature>
<reference evidence="3" key="1">
    <citation type="journal article" date="2020" name="bioRxiv">
        <title>Chromosome-level reference genome of the European wasp spider Argiope bruennichi: a resource for studies on range expansion and evolutionary adaptation.</title>
        <authorList>
            <person name="Sheffer M.M."/>
            <person name="Hoppe A."/>
            <person name="Krehenwinkel H."/>
            <person name="Uhl G."/>
            <person name="Kuss A.W."/>
            <person name="Jensen L."/>
            <person name="Jensen C."/>
            <person name="Gillespie R.G."/>
            <person name="Hoff K.J."/>
            <person name="Prost S."/>
        </authorList>
    </citation>
    <scope>NUCLEOTIDE SEQUENCE</scope>
</reference>
<accession>A0A8T0EZ49</accession>
<dbReference type="InterPro" id="IPR036691">
    <property type="entry name" value="Endo/exonu/phosph_ase_sf"/>
</dbReference>
<evidence type="ECO:0000259" key="1">
    <source>
        <dbReference type="Pfam" id="PF00078"/>
    </source>
</evidence>
<dbReference type="AlphaFoldDB" id="A0A8T0EZ49"/>
<organism evidence="3 4">
    <name type="scientific">Argiope bruennichi</name>
    <name type="common">Wasp spider</name>
    <name type="synonym">Aranea bruennichi</name>
    <dbReference type="NCBI Taxonomy" id="94029"/>
    <lineage>
        <taxon>Eukaryota</taxon>
        <taxon>Metazoa</taxon>
        <taxon>Ecdysozoa</taxon>
        <taxon>Arthropoda</taxon>
        <taxon>Chelicerata</taxon>
        <taxon>Arachnida</taxon>
        <taxon>Araneae</taxon>
        <taxon>Araneomorphae</taxon>
        <taxon>Entelegynae</taxon>
        <taxon>Araneoidea</taxon>
        <taxon>Araneidae</taxon>
        <taxon>Argiope</taxon>
    </lineage>
</organism>
<dbReference type="Gene3D" id="3.60.10.10">
    <property type="entry name" value="Endonuclease/exonuclease/phosphatase"/>
    <property type="match status" value="1"/>
</dbReference>
<proteinExistence type="predicted"/>
<dbReference type="GO" id="GO:0003824">
    <property type="term" value="F:catalytic activity"/>
    <property type="evidence" value="ECO:0007669"/>
    <property type="project" value="InterPro"/>
</dbReference>